<dbReference type="Gene3D" id="1.10.760.10">
    <property type="entry name" value="Cytochrome c-like domain"/>
    <property type="match status" value="2"/>
</dbReference>
<name>A0AAW8R730_9ALTE</name>
<evidence type="ECO:0000256" key="3">
    <source>
        <dbReference type="ARBA" id="ARBA00022617"/>
    </source>
</evidence>
<evidence type="ECO:0000256" key="4">
    <source>
        <dbReference type="ARBA" id="ARBA00022723"/>
    </source>
</evidence>
<gene>
    <name evidence="12" type="ORF">RM544_17040</name>
</gene>
<feature type="domain" description="Cytochrome c" evidence="11">
    <location>
        <begin position="116"/>
        <end position="207"/>
    </location>
</feature>
<dbReference type="InterPro" id="IPR008168">
    <property type="entry name" value="Cyt_C_IC"/>
</dbReference>
<feature type="domain" description="Cytochrome c" evidence="11">
    <location>
        <begin position="22"/>
        <end position="107"/>
    </location>
</feature>
<evidence type="ECO:0000313" key="13">
    <source>
        <dbReference type="Proteomes" id="UP001249020"/>
    </source>
</evidence>
<feature type="binding site" description="axial binding residue" evidence="9">
    <location>
        <position position="184"/>
    </location>
    <ligand>
        <name>heme c</name>
        <dbReference type="ChEBI" id="CHEBI:61717"/>
        <label>2</label>
    </ligand>
    <ligandPart>
        <name>Fe</name>
        <dbReference type="ChEBI" id="CHEBI:18248"/>
    </ligandPart>
</feature>
<keyword evidence="13" id="KW-1185">Reference proteome</keyword>
<evidence type="ECO:0000256" key="1">
    <source>
        <dbReference type="ARBA" id="ARBA00004418"/>
    </source>
</evidence>
<keyword evidence="10" id="KW-0732">Signal</keyword>
<feature type="signal peptide" evidence="10">
    <location>
        <begin position="1"/>
        <end position="20"/>
    </location>
</feature>
<feature type="binding site" description="axial binding residue" evidence="9">
    <location>
        <position position="141"/>
    </location>
    <ligand>
        <name>heme c</name>
        <dbReference type="ChEBI" id="CHEBI:61717"/>
        <label>2</label>
    </ligand>
    <ligandPart>
        <name>Fe</name>
        <dbReference type="ChEBI" id="CHEBI:18248"/>
    </ligandPart>
</feature>
<keyword evidence="5" id="KW-0574">Periplasm</keyword>
<feature type="binding site" description="axial binding residue" evidence="9">
    <location>
        <position position="84"/>
    </location>
    <ligand>
        <name>heme c</name>
        <dbReference type="ChEBI" id="CHEBI:61717"/>
        <label>1</label>
    </ligand>
    <ligandPart>
        <name>Fe</name>
        <dbReference type="ChEBI" id="CHEBI:18248"/>
    </ligandPart>
</feature>
<keyword evidence="3 8" id="KW-0349">Heme</keyword>
<keyword evidence="6" id="KW-0249">Electron transport</keyword>
<evidence type="ECO:0000313" key="12">
    <source>
        <dbReference type="EMBL" id="MDT0584257.1"/>
    </source>
</evidence>
<dbReference type="InterPro" id="IPR050597">
    <property type="entry name" value="Cytochrome_c_Oxidase_Subunit"/>
</dbReference>
<feature type="binding site" description="covalent" evidence="8">
    <location>
        <position position="140"/>
    </location>
    <ligand>
        <name>heme c</name>
        <dbReference type="ChEBI" id="CHEBI:61717"/>
        <label>2</label>
    </ligand>
</feature>
<dbReference type="RefSeq" id="WP_311363029.1">
    <property type="nucleotide sequence ID" value="NZ_JAVRIE010000009.1"/>
</dbReference>
<evidence type="ECO:0000256" key="2">
    <source>
        <dbReference type="ARBA" id="ARBA00022448"/>
    </source>
</evidence>
<dbReference type="PANTHER" id="PTHR33751:SF9">
    <property type="entry name" value="CYTOCHROME C4"/>
    <property type="match status" value="1"/>
</dbReference>
<dbReference type="InterPro" id="IPR024167">
    <property type="entry name" value="Cytochrome_c4-like"/>
</dbReference>
<reference evidence="12 13" key="1">
    <citation type="submission" date="2023-09" db="EMBL/GenBank/DDBJ databases">
        <authorList>
            <person name="Rey-Velasco X."/>
        </authorList>
    </citation>
    <scope>NUCLEOTIDE SEQUENCE [LARGE SCALE GENOMIC DNA]</scope>
    <source>
        <strain evidence="12 13">W409</strain>
    </source>
</reference>
<feature type="chain" id="PRO_5043398572" evidence="10">
    <location>
        <begin position="21"/>
        <end position="207"/>
    </location>
</feature>
<evidence type="ECO:0000259" key="11">
    <source>
        <dbReference type="PROSITE" id="PS51007"/>
    </source>
</evidence>
<keyword evidence="2" id="KW-0813">Transport</keyword>
<evidence type="ECO:0000256" key="10">
    <source>
        <dbReference type="SAM" id="SignalP"/>
    </source>
</evidence>
<comment type="PTM">
    <text evidence="8">Binds 2 heme c groups covalently per subunit.</text>
</comment>
<dbReference type="Pfam" id="PF00034">
    <property type="entry name" value="Cytochrom_C"/>
    <property type="match status" value="2"/>
</dbReference>
<evidence type="ECO:0000256" key="5">
    <source>
        <dbReference type="ARBA" id="ARBA00022764"/>
    </source>
</evidence>
<dbReference type="SUPFAM" id="SSF46626">
    <property type="entry name" value="Cytochrome c"/>
    <property type="match status" value="2"/>
</dbReference>
<proteinExistence type="predicted"/>
<dbReference type="Proteomes" id="UP001249020">
    <property type="component" value="Unassembled WGS sequence"/>
</dbReference>
<dbReference type="PANTHER" id="PTHR33751">
    <property type="entry name" value="CBB3-TYPE CYTOCHROME C OXIDASE SUBUNIT FIXP"/>
    <property type="match status" value="1"/>
</dbReference>
<dbReference type="GO" id="GO:0009055">
    <property type="term" value="F:electron transfer activity"/>
    <property type="evidence" value="ECO:0007669"/>
    <property type="project" value="InterPro"/>
</dbReference>
<dbReference type="EMBL" id="JAVRIE010000009">
    <property type="protein sequence ID" value="MDT0584257.1"/>
    <property type="molecule type" value="Genomic_DNA"/>
</dbReference>
<feature type="binding site" description="covalent" evidence="8">
    <location>
        <position position="34"/>
    </location>
    <ligand>
        <name>heme c</name>
        <dbReference type="ChEBI" id="CHEBI:61717"/>
        <label>1</label>
    </ligand>
</feature>
<comment type="subcellular location">
    <subcellularLocation>
        <location evidence="1">Periplasm</location>
    </subcellularLocation>
</comment>
<evidence type="ECO:0000256" key="6">
    <source>
        <dbReference type="ARBA" id="ARBA00022982"/>
    </source>
</evidence>
<comment type="caution">
    <text evidence="12">The sequence shown here is derived from an EMBL/GenBank/DDBJ whole genome shotgun (WGS) entry which is preliminary data.</text>
</comment>
<organism evidence="12 13">
    <name type="scientific">Brumicola blandensis</name>
    <dbReference type="NCBI Taxonomy" id="3075611"/>
    <lineage>
        <taxon>Bacteria</taxon>
        <taxon>Pseudomonadati</taxon>
        <taxon>Pseudomonadota</taxon>
        <taxon>Gammaproteobacteria</taxon>
        <taxon>Alteromonadales</taxon>
        <taxon>Alteromonadaceae</taxon>
        <taxon>Brumicola</taxon>
    </lineage>
</organism>
<dbReference type="AlphaFoldDB" id="A0AAW8R730"/>
<feature type="binding site" description="covalent" evidence="8">
    <location>
        <position position="37"/>
    </location>
    <ligand>
        <name>heme c</name>
        <dbReference type="ChEBI" id="CHEBI:61717"/>
        <label>1</label>
    </ligand>
</feature>
<protein>
    <submittedName>
        <fullName evidence="12">C-type cytochrome</fullName>
    </submittedName>
</protein>
<dbReference type="InterPro" id="IPR009056">
    <property type="entry name" value="Cyt_c-like_dom"/>
</dbReference>
<evidence type="ECO:0000256" key="9">
    <source>
        <dbReference type="PIRSR" id="PIRSR000005-2"/>
    </source>
</evidence>
<feature type="binding site" description="axial binding residue" evidence="9">
    <location>
        <position position="38"/>
    </location>
    <ligand>
        <name>heme c</name>
        <dbReference type="ChEBI" id="CHEBI:61717"/>
        <label>1</label>
    </ligand>
    <ligandPart>
        <name>Fe</name>
        <dbReference type="ChEBI" id="CHEBI:18248"/>
    </ligandPart>
</feature>
<dbReference type="GO" id="GO:0005506">
    <property type="term" value="F:iron ion binding"/>
    <property type="evidence" value="ECO:0007669"/>
    <property type="project" value="InterPro"/>
</dbReference>
<dbReference type="PRINTS" id="PR00605">
    <property type="entry name" value="CYTCHROMECIC"/>
</dbReference>
<dbReference type="GO" id="GO:0042597">
    <property type="term" value="C:periplasmic space"/>
    <property type="evidence" value="ECO:0007669"/>
    <property type="project" value="UniProtKB-SubCell"/>
</dbReference>
<accession>A0AAW8R730</accession>
<dbReference type="GO" id="GO:0020037">
    <property type="term" value="F:heme binding"/>
    <property type="evidence" value="ECO:0007669"/>
    <property type="project" value="InterPro"/>
</dbReference>
<evidence type="ECO:0000256" key="7">
    <source>
        <dbReference type="ARBA" id="ARBA00023004"/>
    </source>
</evidence>
<sequence>MKKLGLLVCLTLGLSTAAFAQGDAEAGKAKSLTCSACHGTDGNSAIAMNPKIAGQHEGYLAKQLTEFRLASRTGGKEGRNNAVMNGMAAGLSDQDIADLAAYFSSQDLKAGTTPEDVIEAGEKLYRGGDAEKGLTACIACHGPDGKGMGLAGFPVISGQHADYTASQLKMFRDGSRANDLNGMMRDIAAKLTDEEIDTLAKYLGGLH</sequence>
<evidence type="ECO:0000256" key="8">
    <source>
        <dbReference type="PIRSR" id="PIRSR000005-1"/>
    </source>
</evidence>
<keyword evidence="7 9" id="KW-0408">Iron</keyword>
<dbReference type="PIRSF" id="PIRSF000005">
    <property type="entry name" value="Cytochrome_c4"/>
    <property type="match status" value="1"/>
</dbReference>
<keyword evidence="4 9" id="KW-0479">Metal-binding</keyword>
<dbReference type="InterPro" id="IPR036909">
    <property type="entry name" value="Cyt_c-like_dom_sf"/>
</dbReference>
<dbReference type="PROSITE" id="PS51007">
    <property type="entry name" value="CYTC"/>
    <property type="match status" value="2"/>
</dbReference>
<feature type="binding site" description="covalent" evidence="8">
    <location>
        <position position="137"/>
    </location>
    <ligand>
        <name>heme c</name>
        <dbReference type="ChEBI" id="CHEBI:61717"/>
        <label>2</label>
    </ligand>
</feature>